<dbReference type="SUPFAM" id="SSF54695">
    <property type="entry name" value="POZ domain"/>
    <property type="match status" value="1"/>
</dbReference>
<evidence type="ECO:0000259" key="2">
    <source>
        <dbReference type="SMART" id="SM00225"/>
    </source>
</evidence>
<reference evidence="4" key="1">
    <citation type="submission" date="2022-11" db="UniProtKB">
        <authorList>
            <consortium name="WormBaseParasite"/>
        </authorList>
    </citation>
    <scope>IDENTIFICATION</scope>
</reference>
<dbReference type="CDD" id="cd18362">
    <property type="entry name" value="BTB_POZ_KCTD2-like"/>
    <property type="match status" value="1"/>
</dbReference>
<evidence type="ECO:0000256" key="1">
    <source>
        <dbReference type="SAM" id="MobiDB-lite"/>
    </source>
</evidence>
<dbReference type="PANTHER" id="PTHR14958:SF29">
    <property type="entry name" value="INSOMNIAC, ISOFORM B"/>
    <property type="match status" value="1"/>
</dbReference>
<sequence>MENAAPTANGRPPPAPSRDASMEEARADRKHEWIRLNVGGHIFMTTKTTLTREPHSFFFRLCQEDPDLPSEKDDSGAYLIDRDAQYFGPVLNYLRHGKLVLNKHIAEEGVLEEAEFYNLRGLIQLCNERIAERESPKVTKHVYRVLQCHEEELTNVVSAMSDGWKFEQLVPIGSSYQYSNEDQAEYLCVVSRECLDRAAASGNDESSDRAKALQQKARRM</sequence>
<evidence type="ECO:0000313" key="3">
    <source>
        <dbReference type="Proteomes" id="UP000887566"/>
    </source>
</evidence>
<dbReference type="Gene3D" id="3.30.710.10">
    <property type="entry name" value="Potassium Channel Kv1.1, Chain A"/>
    <property type="match status" value="1"/>
</dbReference>
<dbReference type="FunFam" id="3.30.70.2000:FF:000001">
    <property type="entry name" value="Potassium channel tetramerization domain-containing 17"/>
    <property type="match status" value="1"/>
</dbReference>
<evidence type="ECO:0000313" key="4">
    <source>
        <dbReference type="WBParaSite" id="PSAMB.scaffold94size81209.g1946.t1"/>
    </source>
</evidence>
<organism evidence="3 4">
    <name type="scientific">Plectus sambesii</name>
    <dbReference type="NCBI Taxonomy" id="2011161"/>
    <lineage>
        <taxon>Eukaryota</taxon>
        <taxon>Metazoa</taxon>
        <taxon>Ecdysozoa</taxon>
        <taxon>Nematoda</taxon>
        <taxon>Chromadorea</taxon>
        <taxon>Plectida</taxon>
        <taxon>Plectina</taxon>
        <taxon>Plectoidea</taxon>
        <taxon>Plectidae</taxon>
        <taxon>Plectus</taxon>
    </lineage>
</organism>
<dbReference type="Gene3D" id="6.10.140.750">
    <property type="match status" value="1"/>
</dbReference>
<dbReference type="Proteomes" id="UP000887566">
    <property type="component" value="Unplaced"/>
</dbReference>
<dbReference type="InterPro" id="IPR003131">
    <property type="entry name" value="T1-type_BTB"/>
</dbReference>
<protein>
    <submittedName>
        <fullName evidence="4">BTB domain-containing protein</fullName>
    </submittedName>
</protein>
<dbReference type="PANTHER" id="PTHR14958">
    <property type="entry name" value="POTASSIUM CHANNEL TETRAMERISATION DOMAIN CONTAINING PROTEIN"/>
    <property type="match status" value="1"/>
</dbReference>
<dbReference type="Pfam" id="PF02214">
    <property type="entry name" value="BTB_2"/>
    <property type="match status" value="1"/>
</dbReference>
<dbReference type="InterPro" id="IPR011333">
    <property type="entry name" value="SKP1/BTB/POZ_sf"/>
</dbReference>
<proteinExistence type="predicted"/>
<feature type="domain" description="BTB" evidence="2">
    <location>
        <begin position="32"/>
        <end position="134"/>
    </location>
</feature>
<feature type="region of interest" description="Disordered" evidence="1">
    <location>
        <begin position="201"/>
        <end position="220"/>
    </location>
</feature>
<dbReference type="GO" id="GO:0051260">
    <property type="term" value="P:protein homooligomerization"/>
    <property type="evidence" value="ECO:0007669"/>
    <property type="project" value="InterPro"/>
</dbReference>
<dbReference type="GO" id="GO:0043161">
    <property type="term" value="P:proteasome-mediated ubiquitin-dependent protein catabolic process"/>
    <property type="evidence" value="ECO:0007669"/>
    <property type="project" value="TreeGrafter"/>
</dbReference>
<dbReference type="GO" id="GO:0005737">
    <property type="term" value="C:cytoplasm"/>
    <property type="evidence" value="ECO:0007669"/>
    <property type="project" value="TreeGrafter"/>
</dbReference>
<dbReference type="FunFam" id="3.30.710.10:FF:000005">
    <property type="entry name" value="Potassium channel tetramerization domain-containing 17"/>
    <property type="match status" value="1"/>
</dbReference>
<feature type="region of interest" description="Disordered" evidence="1">
    <location>
        <begin position="1"/>
        <end position="26"/>
    </location>
</feature>
<dbReference type="InterPro" id="IPR000210">
    <property type="entry name" value="BTB/POZ_dom"/>
</dbReference>
<dbReference type="Gene3D" id="3.30.70.2000">
    <property type="match status" value="1"/>
</dbReference>
<dbReference type="AlphaFoldDB" id="A0A914XT90"/>
<accession>A0A914XT90</accession>
<dbReference type="GO" id="GO:0097602">
    <property type="term" value="F:cullin family protein binding"/>
    <property type="evidence" value="ECO:0007669"/>
    <property type="project" value="TreeGrafter"/>
</dbReference>
<name>A0A914XT90_9BILA</name>
<dbReference type="GO" id="GO:0031463">
    <property type="term" value="C:Cul3-RING ubiquitin ligase complex"/>
    <property type="evidence" value="ECO:0007669"/>
    <property type="project" value="TreeGrafter"/>
</dbReference>
<dbReference type="WBParaSite" id="PSAMB.scaffold94size81209.g1946.t1">
    <property type="protein sequence ID" value="PSAMB.scaffold94size81209.g1946.t1"/>
    <property type="gene ID" value="PSAMB.scaffold94size81209.g1946"/>
</dbReference>
<dbReference type="SMART" id="SM00225">
    <property type="entry name" value="BTB"/>
    <property type="match status" value="1"/>
</dbReference>
<keyword evidence="3" id="KW-1185">Reference proteome</keyword>